<accession>A0ABV9Z6N8</accession>
<organism evidence="1 2">
    <name type="scientific">Actinomycetospora rhizophila</name>
    <dbReference type="NCBI Taxonomy" id="1416876"/>
    <lineage>
        <taxon>Bacteria</taxon>
        <taxon>Bacillati</taxon>
        <taxon>Actinomycetota</taxon>
        <taxon>Actinomycetes</taxon>
        <taxon>Pseudonocardiales</taxon>
        <taxon>Pseudonocardiaceae</taxon>
        <taxon>Actinomycetospora</taxon>
    </lineage>
</organism>
<dbReference type="Proteomes" id="UP001596175">
    <property type="component" value="Unassembled WGS sequence"/>
</dbReference>
<protein>
    <submittedName>
        <fullName evidence="1">Uncharacterized protein</fullName>
    </submittedName>
</protein>
<evidence type="ECO:0000313" key="2">
    <source>
        <dbReference type="Proteomes" id="UP001596175"/>
    </source>
</evidence>
<gene>
    <name evidence="1" type="ORF">ACFPK1_01955</name>
</gene>
<evidence type="ECO:0000313" key="1">
    <source>
        <dbReference type="EMBL" id="MFC5136984.1"/>
    </source>
</evidence>
<dbReference type="EMBL" id="JBHSKG010000001">
    <property type="protein sequence ID" value="MFC5136984.1"/>
    <property type="molecule type" value="Genomic_DNA"/>
</dbReference>
<name>A0ABV9Z6N8_9PSEU</name>
<dbReference type="RefSeq" id="WP_378019206.1">
    <property type="nucleotide sequence ID" value="NZ_JBHSKG010000001.1"/>
</dbReference>
<keyword evidence="2" id="KW-1185">Reference proteome</keyword>
<proteinExistence type="predicted"/>
<comment type="caution">
    <text evidence="1">The sequence shown here is derived from an EMBL/GenBank/DDBJ whole genome shotgun (WGS) entry which is preliminary data.</text>
</comment>
<reference evidence="2" key="1">
    <citation type="journal article" date="2019" name="Int. J. Syst. Evol. Microbiol.">
        <title>The Global Catalogue of Microorganisms (GCM) 10K type strain sequencing project: providing services to taxonomists for standard genome sequencing and annotation.</title>
        <authorList>
            <consortium name="The Broad Institute Genomics Platform"/>
            <consortium name="The Broad Institute Genome Sequencing Center for Infectious Disease"/>
            <person name="Wu L."/>
            <person name="Ma J."/>
        </authorList>
    </citation>
    <scope>NUCLEOTIDE SEQUENCE [LARGE SCALE GENOMIC DNA]</scope>
    <source>
        <strain evidence="2">XZYJ18</strain>
    </source>
</reference>
<sequence>MRLVAVVPHHTIAGGEYDGLAVGRYAGLGFALQVGSSTPSDGGSGVAQEGDPVPVTTVTGTVLLPSDEAPPVLSAGAVQPLLASADETWPADGQLAVTGRLVVEPCLWAADGMLWSLVSDGVRMWSVDAICRIGGDGIEDLATLSGLIELDHGSTYVLELVDV</sequence>